<dbReference type="STRING" id="411945.GA0061102_102450"/>
<keyword evidence="1" id="KW-0762">Sugar transport</keyword>
<dbReference type="OrthoDB" id="2515046at2"/>
<reference evidence="2" key="1">
    <citation type="submission" date="2016-08" db="EMBL/GenBank/DDBJ databases">
        <authorList>
            <person name="Varghese N."/>
            <person name="Submissions Spin"/>
        </authorList>
    </citation>
    <scope>NUCLEOTIDE SEQUENCE [LARGE SCALE GENOMIC DNA]</scope>
    <source>
        <strain evidence="2">HAMBI 2971</strain>
    </source>
</reference>
<dbReference type="AlphaFoldDB" id="A0A1C3W7Y9"/>
<evidence type="ECO:0000313" key="1">
    <source>
        <dbReference type="EMBL" id="SCB36001.1"/>
    </source>
</evidence>
<dbReference type="Proteomes" id="UP000199435">
    <property type="component" value="Unassembled WGS sequence"/>
</dbReference>
<proteinExistence type="predicted"/>
<dbReference type="PANTHER" id="PTHR43649:SF12">
    <property type="entry name" value="DIACETYLCHITOBIOSE BINDING PROTEIN DASA"/>
    <property type="match status" value="1"/>
</dbReference>
<keyword evidence="1" id="KW-0813">Transport</keyword>
<dbReference type="GO" id="GO:0042597">
    <property type="term" value="C:periplasmic space"/>
    <property type="evidence" value="ECO:0007669"/>
    <property type="project" value="UniProtKB-SubCell"/>
</dbReference>
<dbReference type="InterPro" id="IPR006311">
    <property type="entry name" value="TAT_signal"/>
</dbReference>
<dbReference type="InterPro" id="IPR050490">
    <property type="entry name" value="Bact_solute-bd_prot1"/>
</dbReference>
<dbReference type="SUPFAM" id="SSF53850">
    <property type="entry name" value="Periplasmic binding protein-like II"/>
    <property type="match status" value="1"/>
</dbReference>
<sequence length="446" mass="48428">MTNDMKRDAIQIALSRRQLLQAAGVGAAAAAFSGIGSSAAAQEKVELTMWAWTPNTQAEIDLFTKAFPHISVKLENAGQGPDEYVKLRNAIQAGTGLPDVGQVEFTNIPGFRQLEALLDMGQHGANDVKNKFIDWTWASASDGNAVFGIPWDSGPMGILYRADVLEQHKIEVPKTWAAFAESSKALSKASPDTYLTNFGGTADGGWVIALLAQAGWKPFELKGTDLKLNLNDAIAKKWAAFWQDLIDAKAVGVKTPVWTTDWFTGLDEGTYASWMTGAWGAVFIPQFAKKSNGHWRAAPLPQWDEGKYVSANLGGSTFAVFKTTKHPKEATQLAMFLGADPEASRLWNTKQFLFPVLKELVADPELINHKYDLYGGQAVNAVFVEAAKHVDSSFQYAPFQDYLAGQVQQELSASIGGKGSLGDAFDRLQDVVSAYCSDQGYTVSKG</sequence>
<protein>
    <submittedName>
        <fullName evidence="1">Multiple sugar transport system substrate-binding protein</fullName>
    </submittedName>
</protein>
<dbReference type="PANTHER" id="PTHR43649">
    <property type="entry name" value="ARABINOSE-BINDING PROTEIN-RELATED"/>
    <property type="match status" value="1"/>
</dbReference>
<name>A0A1C3W7Y9_9HYPH</name>
<dbReference type="EMBL" id="FMAH01000024">
    <property type="protein sequence ID" value="SCB36001.1"/>
    <property type="molecule type" value="Genomic_DNA"/>
</dbReference>
<gene>
    <name evidence="1" type="ORF">GA0061102_102450</name>
</gene>
<dbReference type="Gene3D" id="3.40.190.10">
    <property type="entry name" value="Periplasmic binding protein-like II"/>
    <property type="match status" value="1"/>
</dbReference>
<keyword evidence="2" id="KW-1185">Reference proteome</keyword>
<evidence type="ECO:0000313" key="2">
    <source>
        <dbReference type="Proteomes" id="UP000199435"/>
    </source>
</evidence>
<organism evidence="1 2">
    <name type="scientific">Rhizobium miluonense</name>
    <dbReference type="NCBI Taxonomy" id="411945"/>
    <lineage>
        <taxon>Bacteria</taxon>
        <taxon>Pseudomonadati</taxon>
        <taxon>Pseudomonadota</taxon>
        <taxon>Alphaproteobacteria</taxon>
        <taxon>Hyphomicrobiales</taxon>
        <taxon>Rhizobiaceae</taxon>
        <taxon>Rhizobium/Agrobacterium group</taxon>
        <taxon>Rhizobium</taxon>
    </lineage>
</organism>
<dbReference type="RefSeq" id="WP_092852105.1">
    <property type="nucleotide sequence ID" value="NZ_FMAH01000024.1"/>
</dbReference>
<accession>A0A1C3W7Y9</accession>
<dbReference type="PROSITE" id="PS51318">
    <property type="entry name" value="TAT"/>
    <property type="match status" value="1"/>
</dbReference>